<accession>A0A814H427</accession>
<evidence type="ECO:0000313" key="2">
    <source>
        <dbReference type="EMBL" id="CAF1005453.1"/>
    </source>
</evidence>
<feature type="compositionally biased region" description="Polar residues" evidence="1">
    <location>
        <begin position="70"/>
        <end position="79"/>
    </location>
</feature>
<dbReference type="AlphaFoldDB" id="A0A814H427"/>
<feature type="region of interest" description="Disordered" evidence="1">
    <location>
        <begin position="67"/>
        <end position="86"/>
    </location>
</feature>
<protein>
    <submittedName>
        <fullName evidence="2">Uncharacterized protein</fullName>
    </submittedName>
</protein>
<evidence type="ECO:0000313" key="3">
    <source>
        <dbReference type="Proteomes" id="UP000663860"/>
    </source>
</evidence>
<evidence type="ECO:0000256" key="1">
    <source>
        <dbReference type="SAM" id="MobiDB-lite"/>
    </source>
</evidence>
<reference evidence="2" key="1">
    <citation type="submission" date="2021-02" db="EMBL/GenBank/DDBJ databases">
        <authorList>
            <person name="Nowell W R."/>
        </authorList>
    </citation>
    <scope>NUCLEOTIDE SEQUENCE</scope>
</reference>
<comment type="caution">
    <text evidence="2">The sequence shown here is derived from an EMBL/GenBank/DDBJ whole genome shotgun (WGS) entry which is preliminary data.</text>
</comment>
<name>A0A814H427_9BILA</name>
<proteinExistence type="predicted"/>
<dbReference type="EMBL" id="CAJNOE010000169">
    <property type="protein sequence ID" value="CAF1005453.1"/>
    <property type="molecule type" value="Genomic_DNA"/>
</dbReference>
<organism evidence="2 3">
    <name type="scientific">Adineta steineri</name>
    <dbReference type="NCBI Taxonomy" id="433720"/>
    <lineage>
        <taxon>Eukaryota</taxon>
        <taxon>Metazoa</taxon>
        <taxon>Spiralia</taxon>
        <taxon>Gnathifera</taxon>
        <taxon>Rotifera</taxon>
        <taxon>Eurotatoria</taxon>
        <taxon>Bdelloidea</taxon>
        <taxon>Adinetida</taxon>
        <taxon>Adinetidae</taxon>
        <taxon>Adineta</taxon>
    </lineage>
</organism>
<gene>
    <name evidence="2" type="ORF">IZO911_LOCUS17879</name>
</gene>
<sequence>MINSKLLHASSTMMSVHNSIISLPLSPIHYQSSVKHRMEHKITNGPMKSPQQTQNYAKASALAVAKNDSSKALPSTSIAKRTPVLE</sequence>
<dbReference type="Proteomes" id="UP000663860">
    <property type="component" value="Unassembled WGS sequence"/>
</dbReference>